<dbReference type="Pfam" id="PF04641">
    <property type="entry name" value="Rtf2"/>
    <property type="match status" value="1"/>
</dbReference>
<proteinExistence type="inferred from homology"/>
<dbReference type="EMBL" id="CP031040">
    <property type="protein sequence ID" value="QDZ22496.1"/>
    <property type="molecule type" value="Genomic_DNA"/>
</dbReference>
<dbReference type="FunFam" id="2.40.100.10:FF:000014">
    <property type="entry name" value="Peptidyl-prolyl cis-trans isomerase cyp65"/>
    <property type="match status" value="1"/>
</dbReference>
<evidence type="ECO:0000256" key="2">
    <source>
        <dbReference type="ARBA" id="ARBA00000971"/>
    </source>
</evidence>
<organism evidence="14 15">
    <name type="scientific">Chloropicon primus</name>
    <dbReference type="NCBI Taxonomy" id="1764295"/>
    <lineage>
        <taxon>Eukaryota</taxon>
        <taxon>Viridiplantae</taxon>
        <taxon>Chlorophyta</taxon>
        <taxon>Chloropicophyceae</taxon>
        <taxon>Chloropicales</taxon>
        <taxon>Chloropicaceae</taxon>
        <taxon>Chloropicon</taxon>
    </lineage>
</organism>
<feature type="region of interest" description="Disordered" evidence="11">
    <location>
        <begin position="218"/>
        <end position="300"/>
    </location>
</feature>
<keyword evidence="9 14" id="KW-0413">Isomerase</keyword>
<reference evidence="14 15" key="1">
    <citation type="submission" date="2018-07" db="EMBL/GenBank/DDBJ databases">
        <title>The complete nuclear genome of the prasinophyte Chloropicon primus (CCMP1205).</title>
        <authorList>
            <person name="Pombert J.-F."/>
            <person name="Otis C."/>
            <person name="Turmel M."/>
            <person name="Lemieux C."/>
        </authorList>
    </citation>
    <scope>NUCLEOTIDE SEQUENCE [LARGE SCALE GENOMIC DNA]</scope>
    <source>
        <strain evidence="14 15">CCMP1205</strain>
    </source>
</reference>
<dbReference type="CDD" id="cd01923">
    <property type="entry name" value="cyclophilin_RING"/>
    <property type="match status" value="1"/>
</dbReference>
<keyword evidence="15" id="KW-1185">Reference proteome</keyword>
<dbReference type="SUPFAM" id="SSF50891">
    <property type="entry name" value="Cyclophilin-like"/>
    <property type="match status" value="1"/>
</dbReference>
<dbReference type="Gene3D" id="3.30.40.10">
    <property type="entry name" value="Zinc/RING finger domain, C3HC4 (zinc finger)"/>
    <property type="match status" value="1"/>
</dbReference>
<dbReference type="PROSITE" id="PS50072">
    <property type="entry name" value="CSA_PPIASE_2"/>
    <property type="match status" value="1"/>
</dbReference>
<dbReference type="SUPFAM" id="SSF57850">
    <property type="entry name" value="RING/U-box"/>
    <property type="match status" value="1"/>
</dbReference>
<feature type="compositionally biased region" description="Basic and acidic residues" evidence="11">
    <location>
        <begin position="482"/>
        <end position="491"/>
    </location>
</feature>
<dbReference type="GO" id="GO:0003755">
    <property type="term" value="F:peptidyl-prolyl cis-trans isomerase activity"/>
    <property type="evidence" value="ECO:0007669"/>
    <property type="project" value="UniProtKB-KW"/>
</dbReference>
<accession>A0A5B8MPT8</accession>
<keyword evidence="6" id="KW-0808">Transferase</keyword>
<dbReference type="OrthoDB" id="30774at2759"/>
<dbReference type="InterPro" id="IPR044666">
    <property type="entry name" value="Cyclophilin_A-like"/>
</dbReference>
<gene>
    <name evidence="14" type="ORF">A3770_07p50140</name>
</gene>
<dbReference type="InterPro" id="IPR029000">
    <property type="entry name" value="Cyclophilin-like_dom_sf"/>
</dbReference>
<feature type="domain" description="PPIase cyclophilin-type" evidence="12">
    <location>
        <begin position="322"/>
        <end position="468"/>
    </location>
</feature>
<name>A0A5B8MPT8_9CHLO</name>
<keyword evidence="7" id="KW-0833">Ubl conjugation pathway</keyword>
<evidence type="ECO:0000256" key="5">
    <source>
        <dbReference type="ARBA" id="ARBA00007930"/>
    </source>
</evidence>
<evidence type="ECO:0000256" key="6">
    <source>
        <dbReference type="ARBA" id="ARBA00022679"/>
    </source>
</evidence>
<dbReference type="Gene3D" id="2.40.100.10">
    <property type="entry name" value="Cyclophilin-like"/>
    <property type="match status" value="1"/>
</dbReference>
<evidence type="ECO:0000256" key="11">
    <source>
        <dbReference type="SAM" id="MobiDB-lite"/>
    </source>
</evidence>
<feature type="compositionally biased region" description="Basic and acidic residues" evidence="11">
    <location>
        <begin position="267"/>
        <end position="277"/>
    </location>
</feature>
<dbReference type="InterPro" id="IPR002130">
    <property type="entry name" value="Cyclophilin-type_PPIase_dom"/>
</dbReference>
<dbReference type="GO" id="GO:0000209">
    <property type="term" value="P:protein polyubiquitination"/>
    <property type="evidence" value="ECO:0007669"/>
    <property type="project" value="TreeGrafter"/>
</dbReference>
<evidence type="ECO:0000313" key="15">
    <source>
        <dbReference type="Proteomes" id="UP000316726"/>
    </source>
</evidence>
<dbReference type="PROSITE" id="PS00170">
    <property type="entry name" value="CSA_PPIASE_1"/>
    <property type="match status" value="1"/>
</dbReference>
<dbReference type="Proteomes" id="UP000316726">
    <property type="component" value="Chromosome 7"/>
</dbReference>
<evidence type="ECO:0000259" key="13">
    <source>
        <dbReference type="PROSITE" id="PS51698"/>
    </source>
</evidence>
<dbReference type="STRING" id="1764295.A0A5B8MPT8"/>
<evidence type="ECO:0000256" key="7">
    <source>
        <dbReference type="ARBA" id="ARBA00022786"/>
    </source>
</evidence>
<dbReference type="GO" id="GO:0006457">
    <property type="term" value="P:protein folding"/>
    <property type="evidence" value="ECO:0007669"/>
    <property type="project" value="InterPro"/>
</dbReference>
<dbReference type="GO" id="GO:0071013">
    <property type="term" value="C:catalytic step 2 spliceosome"/>
    <property type="evidence" value="ECO:0007669"/>
    <property type="project" value="TreeGrafter"/>
</dbReference>
<feature type="region of interest" description="Disordered" evidence="11">
    <location>
        <begin position="480"/>
        <end position="562"/>
    </location>
</feature>
<dbReference type="AlphaFoldDB" id="A0A5B8MPT8"/>
<evidence type="ECO:0000256" key="3">
    <source>
        <dbReference type="ARBA" id="ARBA00003697"/>
    </source>
</evidence>
<dbReference type="InterPro" id="IPR020892">
    <property type="entry name" value="Cyclophilin-type_PPIase_CS"/>
</dbReference>
<dbReference type="CDD" id="cd16663">
    <property type="entry name" value="RING-Ubox_PPIL2"/>
    <property type="match status" value="1"/>
</dbReference>
<evidence type="ECO:0000256" key="8">
    <source>
        <dbReference type="ARBA" id="ARBA00023110"/>
    </source>
</evidence>
<comment type="subcellular location">
    <subcellularLocation>
        <location evidence="4">Nucleus</location>
    </subcellularLocation>
</comment>
<dbReference type="InterPro" id="IPR026951">
    <property type="entry name" value="PPIL2_U-box_dom"/>
</dbReference>
<dbReference type="PRINTS" id="PR00153">
    <property type="entry name" value="CSAPPISMRASE"/>
</dbReference>
<evidence type="ECO:0000259" key="12">
    <source>
        <dbReference type="PROSITE" id="PS50072"/>
    </source>
</evidence>
<dbReference type="FunFam" id="3.30.40.10:FF:000079">
    <property type="entry name" value="Peptidyl-prolyl cis-trans isomerase 2"/>
    <property type="match status" value="1"/>
</dbReference>
<dbReference type="PROSITE" id="PS51698">
    <property type="entry name" value="U_BOX"/>
    <property type="match status" value="1"/>
</dbReference>
<evidence type="ECO:0000313" key="14">
    <source>
        <dbReference type="EMBL" id="QDZ22496.1"/>
    </source>
</evidence>
<comment type="function">
    <text evidence="3">May catalyze the cis-trans isomerization of proline imidic peptide bonds in oligopeptides thereby assisting the folding of proteins. May also function as a chaperone, playing a role in intracellular transport of proteins. May also have a protein ubiquitin ligase activity acting as an E3 ubiquitin protein ligase or as a ubiquitin-ubiquitin ligase promoting elongation of ubiquitin chains on proteins.</text>
</comment>
<dbReference type="SMART" id="SM00504">
    <property type="entry name" value="Ubox"/>
    <property type="match status" value="1"/>
</dbReference>
<evidence type="ECO:0000256" key="1">
    <source>
        <dbReference type="ARBA" id="ARBA00000900"/>
    </source>
</evidence>
<keyword evidence="8" id="KW-0697">Rotamase</keyword>
<comment type="similarity">
    <text evidence="5">Belongs to the cyclophilin-type PPIase family. PPIL2 subfamily.</text>
</comment>
<dbReference type="PANTHER" id="PTHR45625">
    <property type="entry name" value="PEPTIDYL-PROLYL CIS-TRANS ISOMERASE-RELATED"/>
    <property type="match status" value="1"/>
</dbReference>
<dbReference type="InterPro" id="IPR003613">
    <property type="entry name" value="Ubox_domain"/>
</dbReference>
<dbReference type="GO" id="GO:0061630">
    <property type="term" value="F:ubiquitin protein ligase activity"/>
    <property type="evidence" value="ECO:0007669"/>
    <property type="project" value="UniProtKB-EC"/>
</dbReference>
<comment type="catalytic activity">
    <reaction evidence="1">
        <text>S-ubiquitinyl-[E2 ubiquitin-conjugating enzyme]-L-cysteine + [acceptor protein]-L-lysine = [E2 ubiquitin-conjugating enzyme]-L-cysteine + N(6)-ubiquitinyl-[acceptor protein]-L-lysine.</text>
        <dbReference type="EC" id="2.3.2.27"/>
    </reaction>
</comment>
<feature type="domain" description="U-box" evidence="13">
    <location>
        <begin position="39"/>
        <end position="115"/>
    </location>
</feature>
<dbReference type="PANTHER" id="PTHR45625:SF1">
    <property type="entry name" value="RING-TYPE E3 UBIQUITIN-PROTEIN LIGASE PPIL2"/>
    <property type="match status" value="1"/>
</dbReference>
<feature type="compositionally biased region" description="Polar residues" evidence="11">
    <location>
        <begin position="278"/>
        <end position="298"/>
    </location>
</feature>
<comment type="catalytic activity">
    <reaction evidence="2">
        <text>[protein]-peptidylproline (omega=180) = [protein]-peptidylproline (omega=0)</text>
        <dbReference type="Rhea" id="RHEA:16237"/>
        <dbReference type="Rhea" id="RHEA-COMP:10747"/>
        <dbReference type="Rhea" id="RHEA-COMP:10748"/>
        <dbReference type="ChEBI" id="CHEBI:83833"/>
        <dbReference type="ChEBI" id="CHEBI:83834"/>
        <dbReference type="EC" id="5.2.1.8"/>
    </reaction>
</comment>
<dbReference type="UniPathway" id="UPA00143"/>
<protein>
    <submittedName>
        <fullName evidence="14">Cyclophilin peptidyl-prolyl cis-trans isomerase signature</fullName>
    </submittedName>
</protein>
<sequence>MGNKQRGKDRAYITRTEWNNEWGGCKKKLGAHAANAKFKSLPFFCCGLSLQPFEDPCCTKTNGTVYDITNLVPYVQKHKCHPSTGVPCTLKDLDLVKLHFHKNLSGDYWCPVLNKVFTASTHIVAIATTGNVYSYEAVNELNLKAKNYRDLLDETKTFAGKKDVITIQNPNDLQSRQLENFHCLEQNHDLPSSSKTDPAEGGIRVVSEDSRRILQHIGAGAAKRKTSGVLGGSKAAGPKSSALAESSQIQTGVPKKATSGLGVKTAGDGDGRLEARGRSTTGAVSRSFTSTSMSVQTKSEMEKVTRDLRPAKGKKGYVRLVTSLGDLNLELHCDICPRTCENFLTLCERGYYDKTIFHRSIPRFMVQGGDPTGTGRGGESIYGGPFKDELDSRLLHSARGVLAMANRGKNTNTSQFYVLYRQAPHLNYKHTVFGKVVGGLSTLDAIESVGTDDGDKPVQEVSILSTTVFSNPFTEMLDEEAREAKANKEGESGEVEDAGGQERGSWYSNPGAAAATATGQGIGKYLNKRPAGTSSKRQVAPGSGSGSQSKKFKSSYGNFDAW</sequence>
<evidence type="ECO:0000256" key="10">
    <source>
        <dbReference type="ARBA" id="ARBA00023242"/>
    </source>
</evidence>
<evidence type="ECO:0000256" key="4">
    <source>
        <dbReference type="ARBA" id="ARBA00004123"/>
    </source>
</evidence>
<dbReference type="InterPro" id="IPR013083">
    <property type="entry name" value="Znf_RING/FYVE/PHD"/>
</dbReference>
<dbReference type="Pfam" id="PF00160">
    <property type="entry name" value="Pro_isomerase"/>
    <property type="match status" value="1"/>
</dbReference>
<evidence type="ECO:0000256" key="9">
    <source>
        <dbReference type="ARBA" id="ARBA00023235"/>
    </source>
</evidence>
<keyword evidence="10" id="KW-0539">Nucleus</keyword>